<dbReference type="Gene3D" id="3.20.80.10">
    <property type="entry name" value="Regulatory factor, effector binding domain"/>
    <property type="match status" value="1"/>
</dbReference>
<dbReference type="SMART" id="SM00871">
    <property type="entry name" value="AraC_E_bind"/>
    <property type="match status" value="1"/>
</dbReference>
<comment type="caution">
    <text evidence="2">The sequence shown here is derived from an EMBL/GenBank/DDBJ whole genome shotgun (WGS) entry which is preliminary data.</text>
</comment>
<dbReference type="Proteomes" id="UP001500618">
    <property type="component" value="Unassembled WGS sequence"/>
</dbReference>
<accession>A0ABP4URS7</accession>
<dbReference type="SUPFAM" id="SSF55136">
    <property type="entry name" value="Probable bacterial effector-binding domain"/>
    <property type="match status" value="1"/>
</dbReference>
<feature type="domain" description="AraC effector-binding" evidence="1">
    <location>
        <begin position="10"/>
        <end position="170"/>
    </location>
</feature>
<name>A0ABP4URS7_9ACTN</name>
<dbReference type="Pfam" id="PF06445">
    <property type="entry name" value="GyrI-like"/>
    <property type="match status" value="1"/>
</dbReference>
<protein>
    <submittedName>
        <fullName evidence="2">GyrI-like domain-containing protein</fullName>
    </submittedName>
</protein>
<organism evidence="2 3">
    <name type="scientific">Fodinicola feengrottensis</name>
    <dbReference type="NCBI Taxonomy" id="435914"/>
    <lineage>
        <taxon>Bacteria</taxon>
        <taxon>Bacillati</taxon>
        <taxon>Actinomycetota</taxon>
        <taxon>Actinomycetes</taxon>
        <taxon>Mycobacteriales</taxon>
        <taxon>Fodinicola</taxon>
    </lineage>
</organism>
<sequence length="171" mass="18739">MPVYPDMNPTQPSIIHCADQPYVAIGGTVTMRTIGEIADRIPAVFGWLASRGIAPAGPPFLRYTVIDMSSHLEIEAGVPVATEVPGDEDVRPGVLPAGRYVTVTHLGSPEQLVSVVRAVLEWGGERGLRWDREDTPAGEKWGCRLESYKTNPVIEPDMSKWETELAFRLAD</sequence>
<dbReference type="InterPro" id="IPR010499">
    <property type="entry name" value="AraC_E-bd"/>
</dbReference>
<dbReference type="InterPro" id="IPR011256">
    <property type="entry name" value="Reg_factor_effector_dom_sf"/>
</dbReference>
<proteinExistence type="predicted"/>
<dbReference type="InterPro" id="IPR029442">
    <property type="entry name" value="GyrI-like"/>
</dbReference>
<gene>
    <name evidence="2" type="ORF">GCM10009765_70070</name>
</gene>
<evidence type="ECO:0000313" key="2">
    <source>
        <dbReference type="EMBL" id="GAA1710760.1"/>
    </source>
</evidence>
<evidence type="ECO:0000259" key="1">
    <source>
        <dbReference type="SMART" id="SM00871"/>
    </source>
</evidence>
<keyword evidence="3" id="KW-1185">Reference proteome</keyword>
<reference evidence="3" key="1">
    <citation type="journal article" date="2019" name="Int. J. Syst. Evol. Microbiol.">
        <title>The Global Catalogue of Microorganisms (GCM) 10K type strain sequencing project: providing services to taxonomists for standard genome sequencing and annotation.</title>
        <authorList>
            <consortium name="The Broad Institute Genomics Platform"/>
            <consortium name="The Broad Institute Genome Sequencing Center for Infectious Disease"/>
            <person name="Wu L."/>
            <person name="Ma J."/>
        </authorList>
    </citation>
    <scope>NUCLEOTIDE SEQUENCE [LARGE SCALE GENOMIC DNA]</scope>
    <source>
        <strain evidence="3">JCM 14718</strain>
    </source>
</reference>
<dbReference type="EMBL" id="BAAANY010000036">
    <property type="protein sequence ID" value="GAA1710760.1"/>
    <property type="molecule type" value="Genomic_DNA"/>
</dbReference>
<evidence type="ECO:0000313" key="3">
    <source>
        <dbReference type="Proteomes" id="UP001500618"/>
    </source>
</evidence>